<dbReference type="Gene3D" id="1.10.10.10">
    <property type="entry name" value="Winged helix-like DNA-binding domain superfamily/Winged helix DNA-binding domain"/>
    <property type="match status" value="1"/>
</dbReference>
<dbReference type="eggNOG" id="COG1595">
    <property type="taxonomic scope" value="Bacteria"/>
</dbReference>
<dbReference type="GO" id="GO:0003677">
    <property type="term" value="F:DNA binding"/>
    <property type="evidence" value="ECO:0007669"/>
    <property type="project" value="InterPro"/>
</dbReference>
<dbReference type="OrthoDB" id="9797134at2"/>
<accession>F1Z5I4</accession>
<keyword evidence="3" id="KW-0731">Sigma factor</keyword>
<keyword evidence="4" id="KW-0804">Transcription</keyword>
<dbReference type="InterPro" id="IPR014284">
    <property type="entry name" value="RNA_pol_sigma-70_dom"/>
</dbReference>
<dbReference type="Gene3D" id="1.10.1740.10">
    <property type="match status" value="1"/>
</dbReference>
<dbReference type="EMBL" id="AEWJ01000023">
    <property type="protein sequence ID" value="EGD60094.1"/>
    <property type="molecule type" value="Genomic_DNA"/>
</dbReference>
<evidence type="ECO:0000256" key="2">
    <source>
        <dbReference type="ARBA" id="ARBA00023015"/>
    </source>
</evidence>
<organism evidence="7 8">
    <name type="scientific">Novosphingobium nitrogenifigens DSM 19370</name>
    <dbReference type="NCBI Taxonomy" id="983920"/>
    <lineage>
        <taxon>Bacteria</taxon>
        <taxon>Pseudomonadati</taxon>
        <taxon>Pseudomonadota</taxon>
        <taxon>Alphaproteobacteria</taxon>
        <taxon>Sphingomonadales</taxon>
        <taxon>Sphingomonadaceae</taxon>
        <taxon>Novosphingobium</taxon>
    </lineage>
</organism>
<name>F1Z5I4_9SPHN</name>
<dbReference type="SUPFAM" id="SSF88659">
    <property type="entry name" value="Sigma3 and sigma4 domains of RNA polymerase sigma factors"/>
    <property type="match status" value="1"/>
</dbReference>
<evidence type="ECO:0000256" key="1">
    <source>
        <dbReference type="ARBA" id="ARBA00010641"/>
    </source>
</evidence>
<dbReference type="Proteomes" id="UP000004728">
    <property type="component" value="Unassembled WGS sequence"/>
</dbReference>
<keyword evidence="7" id="KW-0240">DNA-directed RNA polymerase</keyword>
<sequence length="176" mass="19525">MAEKEPAGGKLRADILSVLPRLRRFCEAMCRHAGDGDELMQATVERALARGHLFVPGTRVDSWMFRIAQNIYIDERRRVARRGEHVPVEQIDPLPGVDGRELVEHRSELAAIHRALQSLPADQRATFLLVAVEGQSYREAAEALGIPVGTVMSRLARARSRIAILLAQGEGGEDDR</sequence>
<evidence type="ECO:0000313" key="8">
    <source>
        <dbReference type="Proteomes" id="UP000004728"/>
    </source>
</evidence>
<evidence type="ECO:0000256" key="4">
    <source>
        <dbReference type="ARBA" id="ARBA00023163"/>
    </source>
</evidence>
<dbReference type="GO" id="GO:0006352">
    <property type="term" value="P:DNA-templated transcription initiation"/>
    <property type="evidence" value="ECO:0007669"/>
    <property type="project" value="InterPro"/>
</dbReference>
<feature type="domain" description="PhyR sigma2" evidence="6">
    <location>
        <begin position="17"/>
        <end position="67"/>
    </location>
</feature>
<dbReference type="GO" id="GO:0016987">
    <property type="term" value="F:sigma factor activity"/>
    <property type="evidence" value="ECO:0007669"/>
    <property type="project" value="UniProtKB-KW"/>
</dbReference>
<evidence type="ECO:0000256" key="3">
    <source>
        <dbReference type="ARBA" id="ARBA00023082"/>
    </source>
</evidence>
<proteinExistence type="inferred from homology"/>
<evidence type="ECO:0000259" key="6">
    <source>
        <dbReference type="Pfam" id="PF22029"/>
    </source>
</evidence>
<dbReference type="PANTHER" id="PTHR43133">
    <property type="entry name" value="RNA POLYMERASE ECF-TYPE SIGMA FACTO"/>
    <property type="match status" value="1"/>
</dbReference>
<dbReference type="InterPro" id="IPR053866">
    <property type="entry name" value="PhyR_sigma2"/>
</dbReference>
<dbReference type="AlphaFoldDB" id="F1Z5I4"/>
<comment type="caution">
    <text evidence="7">The sequence shown here is derived from an EMBL/GenBank/DDBJ whole genome shotgun (WGS) entry which is preliminary data.</text>
</comment>
<dbReference type="GO" id="GO:0000428">
    <property type="term" value="C:DNA-directed RNA polymerase complex"/>
    <property type="evidence" value="ECO:0007669"/>
    <property type="project" value="UniProtKB-KW"/>
</dbReference>
<keyword evidence="2" id="KW-0805">Transcription regulation</keyword>
<evidence type="ECO:0000313" key="7">
    <source>
        <dbReference type="EMBL" id="EGD60094.1"/>
    </source>
</evidence>
<dbReference type="RefSeq" id="WP_008069054.1">
    <property type="nucleotide sequence ID" value="NZ_AQWK01000005.1"/>
</dbReference>
<keyword evidence="8" id="KW-1185">Reference proteome</keyword>
<evidence type="ECO:0000259" key="5">
    <source>
        <dbReference type="Pfam" id="PF08281"/>
    </source>
</evidence>
<dbReference type="InParanoid" id="F1Z5I4"/>
<dbReference type="Pfam" id="PF08281">
    <property type="entry name" value="Sigma70_r4_2"/>
    <property type="match status" value="1"/>
</dbReference>
<dbReference type="CDD" id="cd06171">
    <property type="entry name" value="Sigma70_r4"/>
    <property type="match status" value="1"/>
</dbReference>
<dbReference type="InterPro" id="IPR036388">
    <property type="entry name" value="WH-like_DNA-bd_sf"/>
</dbReference>
<reference evidence="7 8" key="1">
    <citation type="journal article" date="2012" name="J. Bacteriol.">
        <title>Draft Genome Sequence of Novosphingobium nitrogenifigens Y88T.</title>
        <authorList>
            <person name="Strabala T.J."/>
            <person name="Macdonald L."/>
            <person name="Liu V."/>
            <person name="Smit A.M."/>
        </authorList>
    </citation>
    <scope>NUCLEOTIDE SEQUENCE [LARGE SCALE GENOMIC DNA]</scope>
    <source>
        <strain evidence="7 8">DSM 19370</strain>
    </source>
</reference>
<comment type="similarity">
    <text evidence="1">Belongs to the sigma-70 factor family. ECF subfamily.</text>
</comment>
<dbReference type="PANTHER" id="PTHR43133:SF25">
    <property type="entry name" value="RNA POLYMERASE SIGMA FACTOR RFAY-RELATED"/>
    <property type="match status" value="1"/>
</dbReference>
<feature type="domain" description="RNA polymerase sigma factor 70 region 4 type 2" evidence="5">
    <location>
        <begin position="110"/>
        <end position="161"/>
    </location>
</feature>
<dbReference type="SUPFAM" id="SSF88946">
    <property type="entry name" value="Sigma2 domain of RNA polymerase sigma factors"/>
    <property type="match status" value="1"/>
</dbReference>
<dbReference type="Pfam" id="PF22029">
    <property type="entry name" value="PhyR_sigma2"/>
    <property type="match status" value="1"/>
</dbReference>
<protein>
    <submittedName>
        <fullName evidence="7">DNA-directed RNA polymerase specialized sigma subunit</fullName>
    </submittedName>
</protein>
<dbReference type="HOGENOM" id="CLU_047691_1_4_5"/>
<dbReference type="InterPro" id="IPR039425">
    <property type="entry name" value="RNA_pol_sigma-70-like"/>
</dbReference>
<dbReference type="STRING" id="983920.Y88_1968"/>
<dbReference type="NCBIfam" id="TIGR02937">
    <property type="entry name" value="sigma70-ECF"/>
    <property type="match status" value="1"/>
</dbReference>
<dbReference type="InterPro" id="IPR013249">
    <property type="entry name" value="RNA_pol_sigma70_r4_t2"/>
</dbReference>
<dbReference type="InterPro" id="IPR013324">
    <property type="entry name" value="RNA_pol_sigma_r3/r4-like"/>
</dbReference>
<dbReference type="InterPro" id="IPR013325">
    <property type="entry name" value="RNA_pol_sigma_r2"/>
</dbReference>
<gene>
    <name evidence="7" type="ORF">Y88_1968</name>
</gene>